<protein>
    <submittedName>
        <fullName evidence="1">Uncharacterized protein</fullName>
    </submittedName>
</protein>
<reference evidence="2" key="1">
    <citation type="submission" date="2017-04" db="EMBL/GenBank/DDBJ databases">
        <title>Function of individual gut microbiota members based on whole genome sequencing of pure cultures obtained from chicken caecum.</title>
        <authorList>
            <person name="Medvecky M."/>
            <person name="Cejkova D."/>
            <person name="Polansky O."/>
            <person name="Karasova D."/>
            <person name="Kubasova T."/>
            <person name="Cizek A."/>
            <person name="Rychlik I."/>
        </authorList>
    </citation>
    <scope>NUCLEOTIDE SEQUENCE [LARGE SCALE GENOMIC DNA]</scope>
    <source>
        <strain evidence="2">An179</strain>
    </source>
</reference>
<evidence type="ECO:0000313" key="1">
    <source>
        <dbReference type="EMBL" id="OUP58780.1"/>
    </source>
</evidence>
<accession>A0A1Y4LSF7</accession>
<dbReference type="AlphaFoldDB" id="A0A1Y4LSF7"/>
<dbReference type="RefSeq" id="WP_087414887.1">
    <property type="nucleotide sequence ID" value="NZ_NFKL01000008.1"/>
</dbReference>
<evidence type="ECO:0000313" key="2">
    <source>
        <dbReference type="Proteomes" id="UP000195326"/>
    </source>
</evidence>
<dbReference type="EMBL" id="NFKL01000008">
    <property type="protein sequence ID" value="OUP58780.1"/>
    <property type="molecule type" value="Genomic_DNA"/>
</dbReference>
<proteinExistence type="predicted"/>
<dbReference type="Proteomes" id="UP000195326">
    <property type="component" value="Unassembled WGS sequence"/>
</dbReference>
<organism evidence="1 2">
    <name type="scientific">Butyricicoccus pullicaecorum</name>
    <dbReference type="NCBI Taxonomy" id="501571"/>
    <lineage>
        <taxon>Bacteria</taxon>
        <taxon>Bacillati</taxon>
        <taxon>Bacillota</taxon>
        <taxon>Clostridia</taxon>
        <taxon>Eubacteriales</taxon>
        <taxon>Butyricicoccaceae</taxon>
        <taxon>Butyricicoccus</taxon>
    </lineage>
</organism>
<name>A0A1Y4LSF7_9FIRM</name>
<gene>
    <name evidence="1" type="ORF">B5F15_07175</name>
</gene>
<sequence>MHFNKYIAPVKVPRKRKKQSKDAVPVKEIMPFVWHMYEQNQELVRENERLRCELEKQHSYIPGTAEIVEETDGIDSCQEDGDND</sequence>
<comment type="caution">
    <text evidence="1">The sequence shown here is derived from an EMBL/GenBank/DDBJ whole genome shotgun (WGS) entry which is preliminary data.</text>
</comment>